<dbReference type="InterPro" id="IPR001138">
    <property type="entry name" value="Zn2Cys6_DnaBD"/>
</dbReference>
<organism evidence="4 5">
    <name type="scientific">Sporothrix brasiliensis 5110</name>
    <dbReference type="NCBI Taxonomy" id="1398154"/>
    <lineage>
        <taxon>Eukaryota</taxon>
        <taxon>Fungi</taxon>
        <taxon>Dikarya</taxon>
        <taxon>Ascomycota</taxon>
        <taxon>Pezizomycotina</taxon>
        <taxon>Sordariomycetes</taxon>
        <taxon>Sordariomycetidae</taxon>
        <taxon>Ophiostomatales</taxon>
        <taxon>Ophiostomataceae</taxon>
        <taxon>Sporothrix</taxon>
    </lineage>
</organism>
<dbReference type="SUPFAM" id="SSF57701">
    <property type="entry name" value="Zn2/Cys6 DNA-binding domain"/>
    <property type="match status" value="1"/>
</dbReference>
<dbReference type="OrthoDB" id="4222821at2759"/>
<feature type="region of interest" description="Disordered" evidence="2">
    <location>
        <begin position="113"/>
        <end position="165"/>
    </location>
</feature>
<protein>
    <recommendedName>
        <fullName evidence="3">Zn(2)-C6 fungal-type domain-containing protein</fullName>
    </recommendedName>
</protein>
<gene>
    <name evidence="4" type="ORF">SPBR_02797</name>
</gene>
<dbReference type="GeneID" id="63676021"/>
<comment type="caution">
    <text evidence="4">The sequence shown here is derived from an EMBL/GenBank/DDBJ whole genome shotgun (WGS) entry which is preliminary data.</text>
</comment>
<dbReference type="RefSeq" id="XP_040620524.1">
    <property type="nucleotide sequence ID" value="XM_040761100.1"/>
</dbReference>
<sequence length="471" mass="49488">MTSTCPMSASAKPLKRSACDPCRAKRVRCLRPQDSMASCARCSYLGSPCVTGAAGQPGRPPKRPRRSPADGDRPSPPTPATSDEQQQPAAVDDAEAWAALALGDSATFFGPLVDDSTAGPGTSTNTSTSTSDADPCNPLPLPLPLSQLPPLPPHGLARTDSASDFTAPDLQTTSCSSIASSVFALDMDLLLDGDMDLGDAGAPGHAVALYPPYRLRHPPSVSAARSLAALRDEIDQRIGSVDAYYADPVAVHHWCTIDNGQEGADSNVPEHPPAALLTCSKKLIDILHVLATTAPATTAGASSGASPGASPGAALPTEVLLLALSTYLALMRLFDVLFHRTHETIRKLALLPGPIMPLDCVQVKSVLRIGGVATLQDMPLKAYAAGLLEAIYAQMQSVERCLGVPRDYCLRPGPDEDGELAVAPGLFSRADRAQLFATVMAQDDVRSRRGGKSYVESIRANIDDCLAFFKD</sequence>
<feature type="compositionally biased region" description="Pro residues" evidence="2">
    <location>
        <begin position="137"/>
        <end position="153"/>
    </location>
</feature>
<keyword evidence="1" id="KW-0539">Nucleus</keyword>
<dbReference type="Proteomes" id="UP000031575">
    <property type="component" value="Unassembled WGS sequence"/>
</dbReference>
<dbReference type="GO" id="GO:0000981">
    <property type="term" value="F:DNA-binding transcription factor activity, RNA polymerase II-specific"/>
    <property type="evidence" value="ECO:0007669"/>
    <property type="project" value="InterPro"/>
</dbReference>
<reference evidence="4 5" key="1">
    <citation type="journal article" date="2014" name="BMC Genomics">
        <title>Comparative genomics of the major fungal agents of human and animal Sporotrichosis: Sporothrix schenckii and Sporothrix brasiliensis.</title>
        <authorList>
            <person name="Teixeira M.M."/>
            <person name="de Almeida L.G."/>
            <person name="Kubitschek-Barreira P."/>
            <person name="Alves F.L."/>
            <person name="Kioshima E.S."/>
            <person name="Abadio A.K."/>
            <person name="Fernandes L."/>
            <person name="Derengowski L.S."/>
            <person name="Ferreira K.S."/>
            <person name="Souza R.C."/>
            <person name="Ruiz J.C."/>
            <person name="de Andrade N.C."/>
            <person name="Paes H.C."/>
            <person name="Nicola A.M."/>
            <person name="Albuquerque P."/>
            <person name="Gerber A.L."/>
            <person name="Martins V.P."/>
            <person name="Peconick L.D."/>
            <person name="Neto A.V."/>
            <person name="Chaucanez C.B."/>
            <person name="Silva P.A."/>
            <person name="Cunha O.L."/>
            <person name="de Oliveira F.F."/>
            <person name="dos Santos T.C."/>
            <person name="Barros A.L."/>
            <person name="Soares M.A."/>
            <person name="de Oliveira L.M."/>
            <person name="Marini M.M."/>
            <person name="Villalobos-Duno H."/>
            <person name="Cunha M.M."/>
            <person name="de Hoog S."/>
            <person name="da Silveira J.F."/>
            <person name="Henrissat B."/>
            <person name="Nino-Vega G.A."/>
            <person name="Cisalpino P.S."/>
            <person name="Mora-Montes H.M."/>
            <person name="Almeida S.R."/>
            <person name="Stajich J.E."/>
            <person name="Lopes-Bezerra L.M."/>
            <person name="Vasconcelos A.T."/>
            <person name="Felipe M.S."/>
        </authorList>
    </citation>
    <scope>NUCLEOTIDE SEQUENCE [LARGE SCALE GENOMIC DNA]</scope>
    <source>
        <strain evidence="4 5">5110</strain>
    </source>
</reference>
<dbReference type="PROSITE" id="PS00463">
    <property type="entry name" value="ZN2_CY6_FUNGAL_1"/>
    <property type="match status" value="1"/>
</dbReference>
<dbReference type="InterPro" id="IPR036864">
    <property type="entry name" value="Zn2-C6_fun-type_DNA-bd_sf"/>
</dbReference>
<evidence type="ECO:0000256" key="1">
    <source>
        <dbReference type="ARBA" id="ARBA00023242"/>
    </source>
</evidence>
<dbReference type="EMBL" id="AWTV01000006">
    <property type="protein sequence ID" value="KIH92514.1"/>
    <property type="molecule type" value="Genomic_DNA"/>
</dbReference>
<dbReference type="GO" id="GO:0008270">
    <property type="term" value="F:zinc ion binding"/>
    <property type="evidence" value="ECO:0007669"/>
    <property type="project" value="InterPro"/>
</dbReference>
<dbReference type="VEuPathDB" id="FungiDB:SPBR_02797"/>
<feature type="region of interest" description="Disordered" evidence="2">
    <location>
        <begin position="50"/>
        <end position="91"/>
    </location>
</feature>
<feature type="compositionally biased region" description="Low complexity" evidence="2">
    <location>
        <begin position="116"/>
        <end position="135"/>
    </location>
</feature>
<evidence type="ECO:0000259" key="3">
    <source>
        <dbReference type="PROSITE" id="PS50048"/>
    </source>
</evidence>
<dbReference type="PROSITE" id="PS50048">
    <property type="entry name" value="ZN2_CY6_FUNGAL_2"/>
    <property type="match status" value="1"/>
</dbReference>
<dbReference type="AlphaFoldDB" id="A0A0C2F0Y6"/>
<accession>A0A0C2F0Y6</accession>
<dbReference type="HOGENOM" id="CLU_057155_0_0_1"/>
<feature type="domain" description="Zn(2)-C6 fungal-type" evidence="3">
    <location>
        <begin position="18"/>
        <end position="51"/>
    </location>
</feature>
<evidence type="ECO:0000313" key="5">
    <source>
        <dbReference type="Proteomes" id="UP000031575"/>
    </source>
</evidence>
<proteinExistence type="predicted"/>
<keyword evidence="5" id="KW-1185">Reference proteome</keyword>
<evidence type="ECO:0000256" key="2">
    <source>
        <dbReference type="SAM" id="MobiDB-lite"/>
    </source>
</evidence>
<evidence type="ECO:0000313" key="4">
    <source>
        <dbReference type="EMBL" id="KIH92514.1"/>
    </source>
</evidence>
<name>A0A0C2F0Y6_9PEZI</name>
<dbReference type="Gene3D" id="4.10.240.10">
    <property type="entry name" value="Zn(2)-C6 fungal-type DNA-binding domain"/>
    <property type="match status" value="1"/>
</dbReference>
<dbReference type="CDD" id="cd00067">
    <property type="entry name" value="GAL4"/>
    <property type="match status" value="1"/>
</dbReference>